<accession>A0ABR7FX27</accession>
<keyword evidence="2" id="KW-0472">Membrane</keyword>
<protein>
    <submittedName>
        <fullName evidence="3">Uncharacterized protein</fullName>
    </submittedName>
</protein>
<feature type="transmembrane region" description="Helical" evidence="2">
    <location>
        <begin position="99"/>
        <end position="117"/>
    </location>
</feature>
<dbReference type="RefSeq" id="WP_024727648.1">
    <property type="nucleotide sequence ID" value="NZ_JACOOS010000028.1"/>
</dbReference>
<organism evidence="3 4">
    <name type="scientific">Anaerostipes hominis</name>
    <name type="common">ex Liu et al. 2021</name>
    <dbReference type="NCBI Taxonomy" id="2763018"/>
    <lineage>
        <taxon>Bacteria</taxon>
        <taxon>Bacillati</taxon>
        <taxon>Bacillota</taxon>
        <taxon>Clostridia</taxon>
        <taxon>Lachnospirales</taxon>
        <taxon>Lachnospiraceae</taxon>
        <taxon>Anaerostipes</taxon>
    </lineage>
</organism>
<sequence>MEIIIRHRKSFQYRRSRSLSSSERQSDNQRRHCGEYGGAQGAEASIVFKVNGGSSVDNLTGLTDQVISDLTMPKPKTGSSAQSKRVTQNAAKAGEPLEFAAWAGVMLTALVCGLAAANCKKNAKHK</sequence>
<proteinExistence type="predicted"/>
<dbReference type="EMBL" id="JACOOS010000028">
    <property type="protein sequence ID" value="MBC5679036.1"/>
    <property type="molecule type" value="Genomic_DNA"/>
</dbReference>
<evidence type="ECO:0000313" key="3">
    <source>
        <dbReference type="EMBL" id="MBC5679036.1"/>
    </source>
</evidence>
<keyword evidence="2" id="KW-1133">Transmembrane helix</keyword>
<keyword evidence="2" id="KW-0812">Transmembrane</keyword>
<dbReference type="Proteomes" id="UP000635828">
    <property type="component" value="Unassembled WGS sequence"/>
</dbReference>
<reference evidence="3 4" key="1">
    <citation type="submission" date="2020-08" db="EMBL/GenBank/DDBJ databases">
        <title>Genome public.</title>
        <authorList>
            <person name="Liu C."/>
            <person name="Sun Q."/>
        </authorList>
    </citation>
    <scope>NUCLEOTIDE SEQUENCE [LARGE SCALE GENOMIC DNA]</scope>
    <source>
        <strain evidence="3 4">NSJ-7</strain>
    </source>
</reference>
<comment type="caution">
    <text evidence="3">The sequence shown here is derived from an EMBL/GenBank/DDBJ whole genome shotgun (WGS) entry which is preliminary data.</text>
</comment>
<keyword evidence="4" id="KW-1185">Reference proteome</keyword>
<name>A0ABR7FX27_9FIRM</name>
<feature type="compositionally biased region" description="Basic and acidic residues" evidence="1">
    <location>
        <begin position="24"/>
        <end position="34"/>
    </location>
</feature>
<gene>
    <name evidence="3" type="ORF">H8S22_16140</name>
</gene>
<evidence type="ECO:0000313" key="4">
    <source>
        <dbReference type="Proteomes" id="UP000635828"/>
    </source>
</evidence>
<feature type="region of interest" description="Disordered" evidence="1">
    <location>
        <begin position="14"/>
        <end position="36"/>
    </location>
</feature>
<evidence type="ECO:0000256" key="1">
    <source>
        <dbReference type="SAM" id="MobiDB-lite"/>
    </source>
</evidence>
<evidence type="ECO:0000256" key="2">
    <source>
        <dbReference type="SAM" id="Phobius"/>
    </source>
</evidence>